<reference evidence="1 2" key="1">
    <citation type="submission" date="2017-05" db="EMBL/GenBank/DDBJ databases">
        <title>Genomic insights into alkan degradation activity of Oleiphilus messinensis.</title>
        <authorList>
            <person name="Kozyavkin S.A."/>
            <person name="Slesarev A.I."/>
            <person name="Golyshin P.N."/>
            <person name="Korzhenkov A."/>
            <person name="Golyshina O.N."/>
            <person name="Toshchakov S.V."/>
        </authorList>
    </citation>
    <scope>NUCLEOTIDE SEQUENCE [LARGE SCALE GENOMIC DNA]</scope>
    <source>
        <strain evidence="1 2">ME102</strain>
    </source>
</reference>
<gene>
    <name evidence="1" type="ORF">OLMES_0267</name>
</gene>
<organism evidence="1 2">
    <name type="scientific">Oleiphilus messinensis</name>
    <dbReference type="NCBI Taxonomy" id="141451"/>
    <lineage>
        <taxon>Bacteria</taxon>
        <taxon>Pseudomonadati</taxon>
        <taxon>Pseudomonadota</taxon>
        <taxon>Gammaproteobacteria</taxon>
        <taxon>Oceanospirillales</taxon>
        <taxon>Oleiphilaceae</taxon>
        <taxon>Oleiphilus</taxon>
    </lineage>
</organism>
<protein>
    <submittedName>
        <fullName evidence="1">Uncharacterized protein</fullName>
    </submittedName>
</protein>
<sequence length="80" mass="9057">MRGWIYASLHWQEPTVLRHFNPVIPRADTRAVVTGLFAVFALEVTIGVLRVEEVLKGFIQVDTSLLECNRVKLLEPVILA</sequence>
<dbReference type="KEGG" id="ome:OLMES_0267"/>
<accession>A0A1Y0I4N1</accession>
<evidence type="ECO:0000313" key="2">
    <source>
        <dbReference type="Proteomes" id="UP000196027"/>
    </source>
</evidence>
<proteinExistence type="predicted"/>
<name>A0A1Y0I4N1_9GAMM</name>
<evidence type="ECO:0000313" key="1">
    <source>
        <dbReference type="EMBL" id="ARU54373.1"/>
    </source>
</evidence>
<dbReference type="EMBL" id="CP021425">
    <property type="protein sequence ID" value="ARU54373.1"/>
    <property type="molecule type" value="Genomic_DNA"/>
</dbReference>
<dbReference type="AlphaFoldDB" id="A0A1Y0I4N1"/>
<keyword evidence="2" id="KW-1185">Reference proteome</keyword>
<dbReference type="RefSeq" id="WP_232465238.1">
    <property type="nucleotide sequence ID" value="NZ_CP021425.1"/>
</dbReference>
<dbReference type="Proteomes" id="UP000196027">
    <property type="component" value="Chromosome"/>
</dbReference>